<proteinExistence type="evidence at transcript level"/>
<protein>
    <submittedName>
        <fullName evidence="1">Putative secreted protein</fullName>
    </submittedName>
</protein>
<organism evidence="1">
    <name type="scientific">Psorophora albipes</name>
    <dbReference type="NCBI Taxonomy" id="869069"/>
    <lineage>
        <taxon>Eukaryota</taxon>
        <taxon>Metazoa</taxon>
        <taxon>Ecdysozoa</taxon>
        <taxon>Arthropoda</taxon>
        <taxon>Hexapoda</taxon>
        <taxon>Insecta</taxon>
        <taxon>Pterygota</taxon>
        <taxon>Neoptera</taxon>
        <taxon>Endopterygota</taxon>
        <taxon>Diptera</taxon>
        <taxon>Nematocera</taxon>
        <taxon>Culicoidea</taxon>
        <taxon>Culicidae</taxon>
        <taxon>Culicinae</taxon>
        <taxon>Aedini</taxon>
        <taxon>Psorophora</taxon>
    </lineage>
</organism>
<sequence length="126" mass="14055">MTPFVALSVVLTASQSLRRNHFIAAFDASMGIFRTQTAIGGRSLAVAFVHAHSTLSGARPLHLVHLHTQVRSYDITTVFRHRWRGIFGSIAAAGVNTRHDQQRQGQQRVGFHICCLRLSSNCSRRF</sequence>
<accession>T1E389</accession>
<dbReference type="EMBL" id="GALA01000585">
    <property type="protein sequence ID" value="JAA94267.1"/>
    <property type="molecule type" value="mRNA"/>
</dbReference>
<evidence type="ECO:0000313" key="1">
    <source>
        <dbReference type="EMBL" id="JAA94267.1"/>
    </source>
</evidence>
<dbReference type="AlphaFoldDB" id="T1E389"/>
<name>T1E389_9DIPT</name>
<reference evidence="1" key="1">
    <citation type="journal article" date="2013" name="BMC Genomics">
        <title>A deep insight into the sialotranscriptome of the mosquito, Psorophora albipes.</title>
        <authorList>
            <person name="Chagas A.C."/>
            <person name="Calvo E."/>
            <person name="Rios-Velasquez C.M."/>
            <person name="Pessoa F.A."/>
            <person name="Medeiros J.F."/>
            <person name="Ribeiro J.M."/>
        </authorList>
    </citation>
    <scope>NUCLEOTIDE SEQUENCE</scope>
</reference>